<sequence length="174" mass="20519">MFSQQQTSQNIDLWQLVVTREWDYIQSRQAFLNSCTDRVEMLQKALQNPRERGTALRLLFYLTLPERQHLFNDLVALASVSHSDIELCREVILSLPKSWLLNNIENGAEEVLADGADEEYRRLLELYINIDDHLTERLVKRALKHEDADIREAGEDFQKYLKLKRFNRSIKNNT</sequence>
<reference evidence="2" key="1">
    <citation type="submission" date="2015-10" db="EMBL/GenBank/DDBJ databases">
        <authorList>
            <person name="Regsiter A."/>
            <person name="william w."/>
        </authorList>
    </citation>
    <scope>NUCLEOTIDE SEQUENCE [LARGE SCALE GENOMIC DNA]</scope>
</reference>
<organism evidence="1 2">
    <name type="scientific">Planktothrix tepida PCC 9214</name>
    <dbReference type="NCBI Taxonomy" id="671072"/>
    <lineage>
        <taxon>Bacteria</taxon>
        <taxon>Bacillati</taxon>
        <taxon>Cyanobacteriota</taxon>
        <taxon>Cyanophyceae</taxon>
        <taxon>Oscillatoriophycideae</taxon>
        <taxon>Oscillatoriales</taxon>
        <taxon>Microcoleaceae</taxon>
        <taxon>Planktothrix</taxon>
    </lineage>
</organism>
<dbReference type="EMBL" id="CZDF01000157">
    <property type="protein sequence ID" value="CUR33433.1"/>
    <property type="molecule type" value="Genomic_DNA"/>
</dbReference>
<proteinExistence type="predicted"/>
<gene>
    <name evidence="1" type="ORF">PL9214510102</name>
</gene>
<evidence type="ECO:0000313" key="2">
    <source>
        <dbReference type="Proteomes" id="UP000184315"/>
    </source>
</evidence>
<dbReference type="OrthoDB" id="456100at2"/>
<evidence type="ECO:0000313" key="1">
    <source>
        <dbReference type="EMBL" id="CUR33433.1"/>
    </source>
</evidence>
<protein>
    <submittedName>
        <fullName evidence="1">Uncharacterized protein</fullName>
    </submittedName>
</protein>
<keyword evidence="2" id="KW-1185">Reference proteome</keyword>
<accession>A0A1J1LPF8</accession>
<dbReference type="STRING" id="671072.PL9214510102"/>
<name>A0A1J1LPF8_9CYAN</name>
<dbReference type="RefSeq" id="WP_072720023.1">
    <property type="nucleotide sequence ID" value="NZ_LN889802.1"/>
</dbReference>
<dbReference type="Proteomes" id="UP000184315">
    <property type="component" value="Unassembled WGS sequence"/>
</dbReference>
<dbReference type="AlphaFoldDB" id="A0A1J1LPF8"/>